<name>A0ABY6U6Q1_BIOOC</name>
<dbReference type="EMBL" id="CABFNS010000739">
    <property type="protein sequence ID" value="VUC25777.1"/>
    <property type="molecule type" value="Genomic_DNA"/>
</dbReference>
<dbReference type="Proteomes" id="UP000766486">
    <property type="component" value="Unassembled WGS sequence"/>
</dbReference>
<reference evidence="2 3" key="1">
    <citation type="submission" date="2019-06" db="EMBL/GenBank/DDBJ databases">
        <authorList>
            <person name="Broberg M."/>
        </authorList>
    </citation>
    <scope>NUCLEOTIDE SEQUENCE [LARGE SCALE GENOMIC DNA]</scope>
</reference>
<keyword evidence="1" id="KW-0175">Coiled coil</keyword>
<keyword evidence="3" id="KW-1185">Reference proteome</keyword>
<evidence type="ECO:0000256" key="1">
    <source>
        <dbReference type="SAM" id="Coils"/>
    </source>
</evidence>
<evidence type="ECO:0000313" key="3">
    <source>
        <dbReference type="Proteomes" id="UP000766486"/>
    </source>
</evidence>
<protein>
    <recommendedName>
        <fullName evidence="4">Nuf2 DHR10-like domain-containing protein</fullName>
    </recommendedName>
</protein>
<evidence type="ECO:0000313" key="2">
    <source>
        <dbReference type="EMBL" id="VUC25777.1"/>
    </source>
</evidence>
<proteinExistence type="predicted"/>
<accession>A0ABY6U6Q1</accession>
<sequence>MPLHNSSRQPRKSRYATLPTEVDTALRVLYRKFELATEARQKVTHLESELSRLRQELSLREKEIGLAQNAVEAGNISRKELAKLRRANVQSQAYATEVADLKAEKQHLQVKLQQLQSHTDEIENTMQQWRRDLKGLIGNESCWPEPRSTKIRPFVSPCLVRCLCRLLRSSASASALVSRQELLDSKKSVKILTTDSDYENGPATRRTMALKEAGYEGPWPEGGYREA</sequence>
<gene>
    <name evidence="2" type="ORF">CLO192961_LOCUS174767</name>
</gene>
<feature type="coiled-coil region" evidence="1">
    <location>
        <begin position="36"/>
        <end position="132"/>
    </location>
</feature>
<comment type="caution">
    <text evidence="2">The sequence shown here is derived from an EMBL/GenBank/DDBJ whole genome shotgun (WGS) entry which is preliminary data.</text>
</comment>
<evidence type="ECO:0008006" key="4">
    <source>
        <dbReference type="Google" id="ProtNLM"/>
    </source>
</evidence>
<organism evidence="2 3">
    <name type="scientific">Bionectria ochroleuca</name>
    <name type="common">Gliocladium roseum</name>
    <dbReference type="NCBI Taxonomy" id="29856"/>
    <lineage>
        <taxon>Eukaryota</taxon>
        <taxon>Fungi</taxon>
        <taxon>Dikarya</taxon>
        <taxon>Ascomycota</taxon>
        <taxon>Pezizomycotina</taxon>
        <taxon>Sordariomycetes</taxon>
        <taxon>Hypocreomycetidae</taxon>
        <taxon>Hypocreales</taxon>
        <taxon>Bionectriaceae</taxon>
        <taxon>Clonostachys</taxon>
    </lineage>
</organism>